<evidence type="ECO:0000313" key="1">
    <source>
        <dbReference type="EMBL" id="CAG6510348.1"/>
    </source>
</evidence>
<organism evidence="1">
    <name type="scientific">Culex pipiens</name>
    <name type="common">House mosquito</name>
    <dbReference type="NCBI Taxonomy" id="7175"/>
    <lineage>
        <taxon>Eukaryota</taxon>
        <taxon>Metazoa</taxon>
        <taxon>Ecdysozoa</taxon>
        <taxon>Arthropoda</taxon>
        <taxon>Hexapoda</taxon>
        <taxon>Insecta</taxon>
        <taxon>Pterygota</taxon>
        <taxon>Neoptera</taxon>
        <taxon>Endopterygota</taxon>
        <taxon>Diptera</taxon>
        <taxon>Nematocera</taxon>
        <taxon>Culicoidea</taxon>
        <taxon>Culicidae</taxon>
        <taxon>Culicinae</taxon>
        <taxon>Culicini</taxon>
        <taxon>Culex</taxon>
        <taxon>Culex</taxon>
    </lineage>
</organism>
<dbReference type="EMBL" id="HBUE01161486">
    <property type="protein sequence ID" value="CAG6510348.1"/>
    <property type="molecule type" value="Transcribed_RNA"/>
</dbReference>
<dbReference type="EMBL" id="HBUE01161478">
    <property type="protein sequence ID" value="CAG6510331.1"/>
    <property type="molecule type" value="Transcribed_RNA"/>
</dbReference>
<dbReference type="EMBL" id="HBUE01161488">
    <property type="protein sequence ID" value="CAG6510353.1"/>
    <property type="molecule type" value="Transcribed_RNA"/>
</dbReference>
<reference evidence="1" key="1">
    <citation type="submission" date="2021-05" db="EMBL/GenBank/DDBJ databases">
        <authorList>
            <person name="Alioto T."/>
            <person name="Alioto T."/>
            <person name="Gomez Garrido J."/>
        </authorList>
    </citation>
    <scope>NUCLEOTIDE SEQUENCE</scope>
</reference>
<dbReference type="EMBL" id="HBUE01266669">
    <property type="protein sequence ID" value="CAG6561735.1"/>
    <property type="molecule type" value="Transcribed_RNA"/>
</dbReference>
<proteinExistence type="predicted"/>
<name>A0A8D8DF20_CULPI</name>
<accession>A0A8D8DF20</accession>
<sequence>MLFGKCRLERDHSQFLLLDALLRRWRRLLLPNGFSLQQTNHIRFLQFRLRLQGLQSQLQHFLILLIFIVLLNQHRLIRHNLLPAHHPLLTLFPHLHRQLQLALQRVPVLLVSLSFPRVLNAAGGLQPRPVQRKVPLGIARIDHIDRGRRRFHPFSLVLPRREGMFARLMLALLEDAGRGTPGGFPRHCAVPTRCGSEGF</sequence>
<dbReference type="EMBL" id="HBUE01266679">
    <property type="protein sequence ID" value="CAG6561757.1"/>
    <property type="molecule type" value="Transcribed_RNA"/>
</dbReference>
<dbReference type="EMBL" id="HBUE01266677">
    <property type="protein sequence ID" value="CAG6561752.1"/>
    <property type="molecule type" value="Transcribed_RNA"/>
</dbReference>
<protein>
    <submittedName>
        <fullName evidence="1">(northern house mosquito) hypothetical protein</fullName>
    </submittedName>
</protein>
<dbReference type="AlphaFoldDB" id="A0A8D8DF20"/>